<evidence type="ECO:0000313" key="1">
    <source>
        <dbReference type="EMBL" id="KAJ7375281.1"/>
    </source>
</evidence>
<gene>
    <name evidence="1" type="ORF">OS493_002029</name>
</gene>
<evidence type="ECO:0000313" key="2">
    <source>
        <dbReference type="Proteomes" id="UP001163046"/>
    </source>
</evidence>
<sequence length="155" mass="18176">MVYRSWLSISEIDKATDETWEKWKFHGFETLPFINGDINEHQWPIHVVGHRTAAPFHFVADKEITYGQDHLFLFYDDGGGWPHTPHGVPTHVNVQMTKKEKWELTLPKLRWLSSPFIILELLARPKKITTIDTWSTAFYVNYGEIVQTLAARRKN</sequence>
<dbReference type="Proteomes" id="UP001163046">
    <property type="component" value="Unassembled WGS sequence"/>
</dbReference>
<keyword evidence="2" id="KW-1185">Reference proteome</keyword>
<protein>
    <submittedName>
        <fullName evidence="1">Uncharacterized protein</fullName>
    </submittedName>
</protein>
<dbReference type="AlphaFoldDB" id="A0A9X0CTS3"/>
<reference evidence="1" key="1">
    <citation type="submission" date="2023-01" db="EMBL/GenBank/DDBJ databases">
        <title>Genome assembly of the deep-sea coral Lophelia pertusa.</title>
        <authorList>
            <person name="Herrera S."/>
            <person name="Cordes E."/>
        </authorList>
    </citation>
    <scope>NUCLEOTIDE SEQUENCE</scope>
    <source>
        <strain evidence="1">USNM1676648</strain>
        <tissue evidence="1">Polyp</tissue>
    </source>
</reference>
<dbReference type="EMBL" id="MU826826">
    <property type="protein sequence ID" value="KAJ7375281.1"/>
    <property type="molecule type" value="Genomic_DNA"/>
</dbReference>
<proteinExistence type="predicted"/>
<name>A0A9X0CTS3_9CNID</name>
<comment type="caution">
    <text evidence="1">The sequence shown here is derived from an EMBL/GenBank/DDBJ whole genome shotgun (WGS) entry which is preliminary data.</text>
</comment>
<accession>A0A9X0CTS3</accession>
<organism evidence="1 2">
    <name type="scientific">Desmophyllum pertusum</name>
    <dbReference type="NCBI Taxonomy" id="174260"/>
    <lineage>
        <taxon>Eukaryota</taxon>
        <taxon>Metazoa</taxon>
        <taxon>Cnidaria</taxon>
        <taxon>Anthozoa</taxon>
        <taxon>Hexacorallia</taxon>
        <taxon>Scleractinia</taxon>
        <taxon>Caryophylliina</taxon>
        <taxon>Caryophylliidae</taxon>
        <taxon>Desmophyllum</taxon>
    </lineage>
</organism>